<name>A0A6I6JDP3_9BACT</name>
<dbReference type="PROSITE" id="PS00101">
    <property type="entry name" value="HEXAPEP_TRANSFERASES"/>
    <property type="match status" value="1"/>
</dbReference>
<dbReference type="KEGG" id="psel:GM415_03365"/>
<comment type="similarity">
    <text evidence="1">Belongs to the transferase hexapeptide repeat family.</text>
</comment>
<evidence type="ECO:0000256" key="5">
    <source>
        <dbReference type="SAM" id="MobiDB-lite"/>
    </source>
</evidence>
<reference evidence="6 7" key="1">
    <citation type="submission" date="2019-11" db="EMBL/GenBank/DDBJ databases">
        <authorList>
            <person name="Zheng R.K."/>
            <person name="Sun C.M."/>
        </authorList>
    </citation>
    <scope>NUCLEOTIDE SEQUENCE [LARGE SCALE GENOMIC DNA]</scope>
    <source>
        <strain evidence="6 7">SRB007</strain>
    </source>
</reference>
<dbReference type="PANTHER" id="PTHR43300">
    <property type="entry name" value="ACETYLTRANSFERASE"/>
    <property type="match status" value="1"/>
</dbReference>
<protein>
    <submittedName>
        <fullName evidence="6">Acetyltransferase</fullName>
    </submittedName>
</protein>
<evidence type="ECO:0000313" key="6">
    <source>
        <dbReference type="EMBL" id="QGY39200.1"/>
    </source>
</evidence>
<dbReference type="InterPro" id="IPR017694">
    <property type="entry name" value="Phosphonate_tfrase_rpt"/>
</dbReference>
<sequence length="219" mass="24428">MPNDTPPSASETDAVGSWPEPRVHPSARLMKSRLDAFTEVGEGCLLLESSLGAYSYLSPECDVAHAEIGRFASIASQVRIGPTNHPMWRASQHHFTYRSDQYGFGPDDAGLFEWRRKQRTVVGHDVWIGHGAILLPGVHVGDGAVVAAGAVVSRDVPPYSVVGGVPARHIKDRFQPKVRERLVRLAWWDWSHERIGAALPDFRHLAIEEFLDKYERETE</sequence>
<evidence type="ECO:0000256" key="1">
    <source>
        <dbReference type="ARBA" id="ARBA00007274"/>
    </source>
</evidence>
<evidence type="ECO:0000256" key="2">
    <source>
        <dbReference type="ARBA" id="ARBA00022679"/>
    </source>
</evidence>
<keyword evidence="2 6" id="KW-0808">Transferase</keyword>
<organism evidence="6 7">
    <name type="scientific">Pseudodesulfovibrio cashew</name>
    <dbReference type="NCBI Taxonomy" id="2678688"/>
    <lineage>
        <taxon>Bacteria</taxon>
        <taxon>Pseudomonadati</taxon>
        <taxon>Thermodesulfobacteriota</taxon>
        <taxon>Desulfovibrionia</taxon>
        <taxon>Desulfovibrionales</taxon>
        <taxon>Desulfovibrionaceae</taxon>
    </lineage>
</organism>
<dbReference type="Proteomes" id="UP000428328">
    <property type="component" value="Chromosome"/>
</dbReference>
<keyword evidence="7" id="KW-1185">Reference proteome</keyword>
<dbReference type="PANTHER" id="PTHR43300:SF11">
    <property type="entry name" value="ACETYLTRANSFERASE RV3034C-RELATED"/>
    <property type="match status" value="1"/>
</dbReference>
<dbReference type="AlphaFoldDB" id="A0A6I6JDP3"/>
<dbReference type="RefSeq" id="WP_158946425.1">
    <property type="nucleotide sequence ID" value="NZ_CP046400.1"/>
</dbReference>
<dbReference type="GO" id="GO:0016746">
    <property type="term" value="F:acyltransferase activity"/>
    <property type="evidence" value="ECO:0007669"/>
    <property type="project" value="UniProtKB-KW"/>
</dbReference>
<dbReference type="Pfam" id="PF00132">
    <property type="entry name" value="Hexapep"/>
    <property type="match status" value="1"/>
</dbReference>
<dbReference type="SUPFAM" id="SSF51161">
    <property type="entry name" value="Trimeric LpxA-like enzymes"/>
    <property type="match status" value="1"/>
</dbReference>
<keyword evidence="3" id="KW-0677">Repeat</keyword>
<dbReference type="NCBIfam" id="TIGR03308">
    <property type="entry name" value="phn_thr-fam"/>
    <property type="match status" value="1"/>
</dbReference>
<proteinExistence type="inferred from homology"/>
<dbReference type="InterPro" id="IPR018357">
    <property type="entry name" value="Hexapep_transf_CS"/>
</dbReference>
<evidence type="ECO:0000313" key="7">
    <source>
        <dbReference type="Proteomes" id="UP000428328"/>
    </source>
</evidence>
<gene>
    <name evidence="6" type="ORF">GM415_03365</name>
</gene>
<feature type="compositionally biased region" description="Polar residues" evidence="5">
    <location>
        <begin position="1"/>
        <end position="11"/>
    </location>
</feature>
<feature type="region of interest" description="Disordered" evidence="5">
    <location>
        <begin position="1"/>
        <end position="22"/>
    </location>
</feature>
<keyword evidence="4" id="KW-0012">Acyltransferase</keyword>
<dbReference type="InterPro" id="IPR050179">
    <property type="entry name" value="Trans_hexapeptide_repeat"/>
</dbReference>
<evidence type="ECO:0000256" key="4">
    <source>
        <dbReference type="ARBA" id="ARBA00023315"/>
    </source>
</evidence>
<dbReference type="CDD" id="cd03349">
    <property type="entry name" value="LbH_XAT"/>
    <property type="match status" value="1"/>
</dbReference>
<evidence type="ECO:0000256" key="3">
    <source>
        <dbReference type="ARBA" id="ARBA00022737"/>
    </source>
</evidence>
<dbReference type="EMBL" id="CP046400">
    <property type="protein sequence ID" value="QGY39200.1"/>
    <property type="molecule type" value="Genomic_DNA"/>
</dbReference>
<dbReference type="InterPro" id="IPR011004">
    <property type="entry name" value="Trimer_LpxA-like_sf"/>
</dbReference>
<dbReference type="InterPro" id="IPR001451">
    <property type="entry name" value="Hexapep"/>
</dbReference>
<accession>A0A6I6JDP3</accession>
<dbReference type="Gene3D" id="2.160.10.10">
    <property type="entry name" value="Hexapeptide repeat proteins"/>
    <property type="match status" value="1"/>
</dbReference>